<dbReference type="Pfam" id="PF00679">
    <property type="entry name" value="EFG_C"/>
    <property type="match status" value="1"/>
</dbReference>
<dbReference type="SUPFAM" id="SSF54980">
    <property type="entry name" value="EF-G C-terminal domain-like"/>
    <property type="match status" value="2"/>
</dbReference>
<organism evidence="10 11">
    <name type="scientific">Kluyveromyces marxianus (strain DMKU3-1042 / BCC 29191 / NBRC 104275)</name>
    <name type="common">Yeast</name>
    <name type="synonym">Candida kefyr</name>
    <dbReference type="NCBI Taxonomy" id="1003335"/>
    <lineage>
        <taxon>Eukaryota</taxon>
        <taxon>Fungi</taxon>
        <taxon>Dikarya</taxon>
        <taxon>Ascomycota</taxon>
        <taxon>Saccharomycotina</taxon>
        <taxon>Saccharomycetes</taxon>
        <taxon>Saccharomycetales</taxon>
        <taxon>Saccharomycetaceae</taxon>
        <taxon>Kluyveromyces</taxon>
    </lineage>
</organism>
<dbReference type="GO" id="GO:0006412">
    <property type="term" value="P:translation"/>
    <property type="evidence" value="ECO:0007669"/>
    <property type="project" value="UniProtKB-KW"/>
</dbReference>
<evidence type="ECO:0000256" key="5">
    <source>
        <dbReference type="ARBA" id="ARBA00022917"/>
    </source>
</evidence>
<evidence type="ECO:0000256" key="4">
    <source>
        <dbReference type="ARBA" id="ARBA00022801"/>
    </source>
</evidence>
<evidence type="ECO:0000259" key="9">
    <source>
        <dbReference type="PROSITE" id="PS51722"/>
    </source>
</evidence>
<dbReference type="CDD" id="cd03709">
    <property type="entry name" value="lepA_C"/>
    <property type="match status" value="1"/>
</dbReference>
<evidence type="ECO:0000256" key="3">
    <source>
        <dbReference type="ARBA" id="ARBA00022792"/>
    </source>
</evidence>
<dbReference type="SUPFAM" id="SSF52540">
    <property type="entry name" value="P-loop containing nucleoside triphosphate hydrolases"/>
    <property type="match status" value="1"/>
</dbReference>
<dbReference type="PROSITE" id="PS51722">
    <property type="entry name" value="G_TR_2"/>
    <property type="match status" value="1"/>
</dbReference>
<dbReference type="AlphaFoldDB" id="W0T6Z0"/>
<dbReference type="SUPFAM" id="SSF50447">
    <property type="entry name" value="Translation proteins"/>
    <property type="match status" value="1"/>
</dbReference>
<dbReference type="FunFam" id="3.30.70.2570:FF:000001">
    <property type="entry name" value="Translation factor GUF1, mitochondrial"/>
    <property type="match status" value="1"/>
</dbReference>
<feature type="binding site" evidence="8">
    <location>
        <begin position="72"/>
        <end position="75"/>
    </location>
    <ligand>
        <name>GTP</name>
        <dbReference type="ChEBI" id="CHEBI:37565"/>
    </ligand>
</feature>
<dbReference type="Pfam" id="PF06421">
    <property type="entry name" value="LepA_C"/>
    <property type="match status" value="1"/>
</dbReference>
<dbReference type="GO" id="GO:0045727">
    <property type="term" value="P:positive regulation of translation"/>
    <property type="evidence" value="ECO:0007669"/>
    <property type="project" value="UniProtKB-UniRule"/>
</dbReference>
<dbReference type="CDD" id="cd03699">
    <property type="entry name" value="EF4_II"/>
    <property type="match status" value="1"/>
</dbReference>
<evidence type="ECO:0000256" key="2">
    <source>
        <dbReference type="ARBA" id="ARBA00022741"/>
    </source>
</evidence>
<reference evidence="10 11" key="1">
    <citation type="journal article" date="2015" name="Biotechnol. Biofuels">
        <title>Genetic basis of the highly efficient yeast Kluyveromyces marxianus: complete genome sequence and transcriptome analyses.</title>
        <authorList>
            <person name="Lertwattanasakul N."/>
            <person name="Kosaka T."/>
            <person name="Hosoyama A."/>
            <person name="Suzuki Y."/>
            <person name="Rodrussamee N."/>
            <person name="Matsutani M."/>
            <person name="Murata M."/>
            <person name="Fujimoto N."/>
            <person name="Suprayogi"/>
            <person name="Tsuchikane K."/>
            <person name="Limtong S."/>
            <person name="Fujita N."/>
            <person name="Yamada M."/>
        </authorList>
    </citation>
    <scope>NUCLEOTIDE SEQUENCE [LARGE SCALE GENOMIC DNA]</scope>
    <source>
        <strain evidence="11">DMKU3-1042 / BCC 29191 / NBRC 104275</strain>
    </source>
</reference>
<comment type="subcellular location">
    <subcellularLocation>
        <location evidence="8">Mitochondrion inner membrane</location>
        <topology evidence="8">Peripheral membrane protein</topology>
        <orientation evidence="8">Matrix side</orientation>
    </subcellularLocation>
</comment>
<keyword evidence="7 8" id="KW-0342">GTP-binding</keyword>
<evidence type="ECO:0000313" key="11">
    <source>
        <dbReference type="Proteomes" id="UP000065495"/>
    </source>
</evidence>
<keyword evidence="3 8" id="KW-0999">Mitochondrion inner membrane</keyword>
<dbReference type="GO" id="GO:0005759">
    <property type="term" value="C:mitochondrial matrix"/>
    <property type="evidence" value="ECO:0007669"/>
    <property type="project" value="UniProtKB-UniRule"/>
</dbReference>
<dbReference type="InterPro" id="IPR027417">
    <property type="entry name" value="P-loop_NTPase"/>
</dbReference>
<dbReference type="FunFam" id="3.30.70.870:FF:000004">
    <property type="entry name" value="Translation factor GUF1, mitochondrial"/>
    <property type="match status" value="1"/>
</dbReference>
<dbReference type="Proteomes" id="UP000065495">
    <property type="component" value="Chromosome 1"/>
</dbReference>
<evidence type="ECO:0000256" key="1">
    <source>
        <dbReference type="ARBA" id="ARBA00005454"/>
    </source>
</evidence>
<dbReference type="InterPro" id="IPR000795">
    <property type="entry name" value="T_Tr_GTP-bd_dom"/>
</dbReference>
<comment type="catalytic activity">
    <reaction evidence="8">
        <text>GTP + H2O = GDP + phosphate + H(+)</text>
        <dbReference type="Rhea" id="RHEA:19669"/>
        <dbReference type="ChEBI" id="CHEBI:15377"/>
        <dbReference type="ChEBI" id="CHEBI:15378"/>
        <dbReference type="ChEBI" id="CHEBI:37565"/>
        <dbReference type="ChEBI" id="CHEBI:43474"/>
        <dbReference type="ChEBI" id="CHEBI:58189"/>
        <dbReference type="EC" id="3.6.5.n1"/>
    </reaction>
</comment>
<evidence type="ECO:0000256" key="8">
    <source>
        <dbReference type="HAMAP-Rule" id="MF_03137"/>
    </source>
</evidence>
<protein>
    <submittedName>
        <fullName evidence="10">GTP-binding protein GUF1</fullName>
    </submittedName>
</protein>
<dbReference type="Pfam" id="PF00009">
    <property type="entry name" value="GTP_EFTU"/>
    <property type="match status" value="1"/>
</dbReference>
<dbReference type="GO" id="GO:0097177">
    <property type="term" value="F:mitochondrial ribosome binding"/>
    <property type="evidence" value="ECO:0007669"/>
    <property type="project" value="TreeGrafter"/>
</dbReference>
<dbReference type="OrthoDB" id="1074at2759"/>
<evidence type="ECO:0000256" key="6">
    <source>
        <dbReference type="ARBA" id="ARBA00023128"/>
    </source>
</evidence>
<dbReference type="Gene3D" id="3.40.50.300">
    <property type="entry name" value="P-loop containing nucleotide triphosphate hydrolases"/>
    <property type="match status" value="1"/>
</dbReference>
<feature type="binding site" evidence="8">
    <location>
        <begin position="18"/>
        <end position="22"/>
    </location>
    <ligand>
        <name>GTP</name>
        <dbReference type="ChEBI" id="CHEBI:37565"/>
    </ligand>
</feature>
<evidence type="ECO:0000313" key="10">
    <source>
        <dbReference type="EMBL" id="BAO37844.1"/>
    </source>
</evidence>
<dbReference type="PANTHER" id="PTHR43512:SF7">
    <property type="entry name" value="TRANSLATION FACTOR GUF1, MITOCHONDRIAL"/>
    <property type="match status" value="1"/>
</dbReference>
<dbReference type="InterPro" id="IPR000640">
    <property type="entry name" value="EFG_V-like"/>
</dbReference>
<comment type="function">
    <text evidence="8">Promotes mitochondrial protein synthesis. May act as a fidelity factor of the translation reaction, by catalyzing a one-codon backward translocation of tRNAs on improperly translocated ribosomes. Binds to mitochondrial ribosomes in a GTP-dependent manner.</text>
</comment>
<dbReference type="FunFam" id="3.30.70.240:FF:000007">
    <property type="entry name" value="Translation factor GUF1, mitochondrial"/>
    <property type="match status" value="1"/>
</dbReference>
<keyword evidence="5 8" id="KW-0648">Protein biosynthesis</keyword>
<dbReference type="GO" id="GO:0005743">
    <property type="term" value="C:mitochondrial inner membrane"/>
    <property type="evidence" value="ECO:0007669"/>
    <property type="project" value="UniProtKB-SubCell"/>
</dbReference>
<dbReference type="GO" id="GO:0005525">
    <property type="term" value="F:GTP binding"/>
    <property type="evidence" value="ECO:0007669"/>
    <property type="project" value="UniProtKB-UniRule"/>
</dbReference>
<dbReference type="VEuPathDB" id="FungiDB:KLMA_10222"/>
<dbReference type="InterPro" id="IPR009000">
    <property type="entry name" value="Transl_B-barrel_sf"/>
</dbReference>
<keyword evidence="2 8" id="KW-0547">Nucleotide-binding</keyword>
<dbReference type="Gene3D" id="3.30.70.240">
    <property type="match status" value="1"/>
</dbReference>
<dbReference type="Gene3D" id="3.30.70.870">
    <property type="entry name" value="Elongation Factor G (Translational Gtpase), domain 3"/>
    <property type="match status" value="1"/>
</dbReference>
<accession>W0T6Z0</accession>
<dbReference type="NCBIfam" id="TIGR01393">
    <property type="entry name" value="lepA"/>
    <property type="match status" value="1"/>
</dbReference>
<sequence>MFYQDPRTKLDYLLHLVDTPGHVDFRAEVSRSYASCGGALLLVDASQGVQAQTVANFYLAYSMDLKLIPVINKIDLDIADIKQAEEQVENMFELPKEDCIKVSAKTGLNVEQLLPAIIDRIPPPQGKIEKPLRALLVDSWYDSYLGVVLLVHIVDGTVKKGDKIITAANGLKYEVKECGIMYPDRVATNSLKSGQVGYLVPGMKESKNAKIGDTLMHQGKESITEVLPGFEEPKPMVFVGAFPADGAEFKALDDDISRLVLNDRSVSLQRETSNALGQGWRLGFLGSLHASVFTERLEKEYGSKLIITQPTVPFLIKYKDGTQKIITNPDDFPDLSTRKSNLEALEEPFVEAIMTLPQEYLGKVIQLCDDSHGIQKEITYLDMTGQAMLRYELPLSYLVDDFFGKLKSVSRGYASLDYEDIGYKPSDIVKLELLVNGKSVDALAQVMHRDQTEHIGKEWVKKFKKFIKSQLFEVVIQAKANNKIIARETIKARRKDVLSKLHASDVSRRKKLLAKQKQGKKNMKTVGNIQINQDAFQSFLRR</sequence>
<dbReference type="InterPro" id="IPR035647">
    <property type="entry name" value="EFG_III/V"/>
</dbReference>
<dbReference type="Gene3D" id="3.30.70.2570">
    <property type="entry name" value="Elongation factor 4, C-terminal domain"/>
    <property type="match status" value="1"/>
</dbReference>
<comment type="similarity">
    <text evidence="8">Belongs to the GTP-binding elongation factor family. LepA subfamily.</text>
</comment>
<feature type="domain" description="Tr-type G" evidence="9">
    <location>
        <begin position="1"/>
        <end position="125"/>
    </location>
</feature>
<comment type="similarity">
    <text evidence="1">Belongs to the TRAFAC class translation factor GTPase superfamily. Classic translation factor GTPase family. LepA subfamily.</text>
</comment>
<dbReference type="FunFam" id="2.40.30.10:FF:000015">
    <property type="entry name" value="Translation factor GUF1, mitochondrial"/>
    <property type="match status" value="1"/>
</dbReference>
<dbReference type="GO" id="GO:0003924">
    <property type="term" value="F:GTPase activity"/>
    <property type="evidence" value="ECO:0007669"/>
    <property type="project" value="UniProtKB-UniRule"/>
</dbReference>
<dbReference type="EMBL" id="AP012213">
    <property type="protein sequence ID" value="BAO37844.1"/>
    <property type="molecule type" value="Genomic_DNA"/>
</dbReference>
<name>W0T6Z0_KLUMD</name>
<comment type="caution">
    <text evidence="8">Lacks conserved residue(s) required for the propagation of feature annotation.</text>
</comment>
<dbReference type="PANTHER" id="PTHR43512">
    <property type="entry name" value="TRANSLATION FACTOR GUF1-RELATED"/>
    <property type="match status" value="1"/>
</dbReference>
<gene>
    <name evidence="10" type="primary">GUF1</name>
    <name evidence="10" type="ORF">KLMA_10222</name>
</gene>
<dbReference type="InterPro" id="IPR035654">
    <property type="entry name" value="LepA_IV"/>
</dbReference>
<keyword evidence="4 8" id="KW-0378">Hydrolase</keyword>
<dbReference type="KEGG" id="kmx:KLMA_10222"/>
<evidence type="ECO:0000256" key="7">
    <source>
        <dbReference type="ARBA" id="ARBA00023134"/>
    </source>
</evidence>
<proteinExistence type="inferred from homology"/>
<dbReference type="GeneID" id="34713898"/>
<keyword evidence="8" id="KW-0472">Membrane</keyword>
<dbReference type="InterPro" id="IPR038363">
    <property type="entry name" value="LepA_C_sf"/>
</dbReference>
<dbReference type="InterPro" id="IPR013842">
    <property type="entry name" value="LepA_CTD"/>
</dbReference>
<dbReference type="HAMAP" id="MF_00071">
    <property type="entry name" value="LepA"/>
    <property type="match status" value="1"/>
</dbReference>
<dbReference type="CDD" id="cd16260">
    <property type="entry name" value="EF4_III"/>
    <property type="match status" value="1"/>
</dbReference>
<dbReference type="InterPro" id="IPR006297">
    <property type="entry name" value="EF-4"/>
</dbReference>
<keyword evidence="6 8" id="KW-0496">Mitochondrion</keyword>
<dbReference type="Gene3D" id="2.40.30.10">
    <property type="entry name" value="Translation factors"/>
    <property type="match status" value="1"/>
</dbReference>
<dbReference type="RefSeq" id="XP_022673753.1">
    <property type="nucleotide sequence ID" value="XM_022819063.1"/>
</dbReference>